<dbReference type="InterPro" id="IPR001680">
    <property type="entry name" value="WD40_rpt"/>
</dbReference>
<proteinExistence type="predicted"/>
<dbReference type="InterPro" id="IPR025139">
    <property type="entry name" value="DUF4062"/>
</dbReference>
<dbReference type="GO" id="GO:0003720">
    <property type="term" value="F:telomerase activity"/>
    <property type="evidence" value="ECO:0007669"/>
    <property type="project" value="TreeGrafter"/>
</dbReference>
<feature type="repeat" description="WD" evidence="3">
    <location>
        <begin position="3144"/>
        <end position="3168"/>
    </location>
</feature>
<dbReference type="InterPro" id="IPR015915">
    <property type="entry name" value="Kelch-typ_b-propeller"/>
</dbReference>
<dbReference type="InterPro" id="IPR015943">
    <property type="entry name" value="WD40/YVTN_repeat-like_dom_sf"/>
</dbReference>
<dbReference type="InterPro" id="IPR030609">
    <property type="entry name" value="KLHL33_BACK"/>
</dbReference>
<keyword evidence="9" id="KW-1185">Reference proteome</keyword>
<gene>
    <name evidence="8" type="ORF">LYPA_23C019976</name>
</gene>
<protein>
    <submittedName>
        <fullName evidence="8">Telomerase protein component 1</fullName>
    </submittedName>
</protein>
<reference evidence="8 9" key="1">
    <citation type="submission" date="2019-01" db="EMBL/GenBank/DDBJ databases">
        <authorList>
            <person name="Alioto T."/>
            <person name="Alioto T."/>
        </authorList>
    </citation>
    <scope>NUCLEOTIDE SEQUENCE [LARGE SCALE GENOMIC DNA]</scope>
</reference>
<dbReference type="CDD" id="cd18472">
    <property type="entry name" value="BACK_KLHL33"/>
    <property type="match status" value="1"/>
</dbReference>
<evidence type="ECO:0000256" key="4">
    <source>
        <dbReference type="SAM" id="MobiDB-lite"/>
    </source>
</evidence>
<dbReference type="InterPro" id="IPR000210">
    <property type="entry name" value="BTB/POZ_dom"/>
</dbReference>
<dbReference type="Pfam" id="PF00400">
    <property type="entry name" value="WD40"/>
    <property type="match status" value="4"/>
</dbReference>
<evidence type="ECO:0000256" key="3">
    <source>
        <dbReference type="PROSITE-ProRule" id="PRU00221"/>
    </source>
</evidence>
<dbReference type="Pfam" id="PF21536">
    <property type="entry name" value="BTB_KLHL33"/>
    <property type="match status" value="1"/>
</dbReference>
<dbReference type="GO" id="GO:0005697">
    <property type="term" value="C:telomerase holoenzyme complex"/>
    <property type="evidence" value="ECO:0007669"/>
    <property type="project" value="TreeGrafter"/>
</dbReference>
<dbReference type="PROSITE" id="PS50082">
    <property type="entry name" value="WD_REPEATS_2"/>
    <property type="match status" value="7"/>
</dbReference>
<dbReference type="Pfam" id="PF07707">
    <property type="entry name" value="BACK"/>
    <property type="match status" value="1"/>
</dbReference>
<name>A0A485NKE0_LYNPA</name>
<dbReference type="SUPFAM" id="SSF54695">
    <property type="entry name" value="POZ domain"/>
    <property type="match status" value="2"/>
</dbReference>
<feature type="region of interest" description="Disordered" evidence="4">
    <location>
        <begin position="1241"/>
        <end position="1269"/>
    </location>
</feature>
<dbReference type="Pfam" id="PF25048">
    <property type="entry name" value="Beta-prop_TEP1_C"/>
    <property type="match status" value="1"/>
</dbReference>
<dbReference type="InterPro" id="IPR006652">
    <property type="entry name" value="Kelch_1"/>
</dbReference>
<dbReference type="Pfam" id="PF00651">
    <property type="entry name" value="BTB"/>
    <property type="match status" value="1"/>
</dbReference>
<feature type="repeat" description="WD" evidence="3">
    <location>
        <begin position="2918"/>
        <end position="2952"/>
    </location>
</feature>
<dbReference type="Gene3D" id="2.130.10.10">
    <property type="entry name" value="YVTN repeat-like/Quinoprotein amine dehydrogenase"/>
    <property type="match status" value="6"/>
</dbReference>
<keyword evidence="1" id="KW-0880">Kelch repeat</keyword>
<feature type="compositionally biased region" description="Pro residues" evidence="4">
    <location>
        <begin position="36"/>
        <end position="60"/>
    </location>
</feature>
<dbReference type="PANTHER" id="PTHR44791:SF1">
    <property type="entry name" value="TELOMERASE PROTEIN COMPONENT 1"/>
    <property type="match status" value="1"/>
</dbReference>
<evidence type="ECO:0000313" key="9">
    <source>
        <dbReference type="Proteomes" id="UP000386466"/>
    </source>
</evidence>
<feature type="compositionally biased region" description="Acidic residues" evidence="4">
    <location>
        <begin position="72"/>
        <end position="89"/>
    </location>
</feature>
<dbReference type="InterPro" id="IPR008858">
    <property type="entry name" value="TROVE_dom"/>
</dbReference>
<dbReference type="Gene3D" id="2.120.10.80">
    <property type="entry name" value="Kelch-type beta propeller"/>
    <property type="match status" value="1"/>
</dbReference>
<feature type="compositionally biased region" description="Basic residues" evidence="4">
    <location>
        <begin position="1241"/>
        <end position="1253"/>
    </location>
</feature>
<dbReference type="Pfam" id="PF25047">
    <property type="entry name" value="Beta-prop_TEP1_2nd"/>
    <property type="match status" value="1"/>
</dbReference>
<dbReference type="InterPro" id="IPR052652">
    <property type="entry name" value="Telomerase_Complex_Comp"/>
</dbReference>
<dbReference type="InterPro" id="IPR036322">
    <property type="entry name" value="WD40_repeat_dom_sf"/>
</dbReference>
<dbReference type="PANTHER" id="PTHR44791">
    <property type="entry name" value="TELOMERASE PROTEIN COMPONENT 1 TEP1"/>
    <property type="match status" value="1"/>
</dbReference>
<sequence length="3479" mass="382941">MSVSDSSHRPSDPGSVSAPAQKDRLDLPLPDRRTPSWPPSPDEDPSLPPFPLEEPVPRPMAPGSLPSPVLSLEEEEEEDDQDEQDAAEPEELRSEEHPSQFFAEAQRLREQRLLLDEEVSVEGRVYGVHRVILAAISSLFRDRLLGGRGPRPPLSLDVAAGAWEAVLTFAYEGLLGPARPGDVLVVAEALGAPRVKAVAQWRCKGAGSAREDEKQPSQAEELRENLQSIELLYQEGIGCDLELEAGGCRLRVHRAALACGSEFFGAMLLSGMRESQGTEVSLHTISAQDLRLLVSFAYSGVVRARWPGLLRAAQAALQYQSSSCLALCQRALARGLSPARCLALFPIAEAPGLERLWSKAHHYLLTHLPAVALCPTFPSLPAACLAELLDSDELHVQEEFEAFMAAWRWLAANPETQESEAKALLRCVRFGRMSTRELRRVRAAGLPPPLTADLLHQLLVEAAVPGQERRREPDQALVVIGGDGLRADMAIRQPSRGVWWARAFCCGTGLVRTVEWGRLPALPAPGRFRHGAASLAGSELYVCGGQDFYSHSNTLASTLRWGPSQEDWEEMAPLCQARSFFPLVALDGLLYALGGRNGGVALNSVETYHPELNVWRPAPALPAPRFAHAAAVLEGRLYVSGGCSGAGQYLASLLHYDPKLEKPGVLLSAMGVPRAGHVMAALGGRLYVAGGLGETGDLLSFEAYEPRTDSWTHLAPLPSPHVGAAGAALQGELLVLGGYSHRTYALSHLIHAYSPGLGRWLCLGTLPRPRAEMPACILTLPTVQHVALVPTRHQTKPAGSSSGFHSSQQWSQEPSSRFRPPRTERPRVRQPGSPTPLAPGAVQAQAYTGWAPAMEKLHRHVSTHLDILSLENRCLATLPDLQPMEKPHGHVSAHPDILSLENRCLATLPDLKTMEKPCGHVSAHPDILSLENRCLATLPDLKTMEKPHGHVSAHPDVLSLENQCLATLPILKSTVYASPLLHCLQRADLVKADRSLNISNCLLSEPPSWRAQCLSEGLGHLTCPGAFKSISATERSPETALDHCSSSEEKMPEEKEQAEVQMPFYNLSLGEEEKVEEPVLKLTAGDSGSCSEPTDQAIKEKKMVLMSLLCSTLASNVNIKDAHDPTSVSLFEICSELAPLEPEFILKACLYTRQQLNIRDVANKMLAIAAFLPVCRPHLRRYFCAIVQLPSDWIQVAEFYQDLAKGEEDKLVPLPACLRAAMTDKFAQFDEYQLAKYNPWKHRAKRRPHRRPLPPKTGRPFSETQRLPRYLNPLKDEQKKFEETYNAVPKKIQPRFTLKKLVRRLHIQEPAQHVQALLGYRYPSTLQKFSRSHLPGPWDSSRAGKRMKLPQPETWERELSLRGNKASVWEELIENGKLPFMAMLRNLCNLLRVGISARHHELVLQKLQHEKSVIHSRQFPFRFLNAHDSINNLETQLRNKALPLPSNTKLVRSIMIRNARKNKNWTYRRYPRNPSRRELRTTMMIPVIYEQLKREKLKIQKARQWKYDGEMLVRYRQALETAVNLSVKHNVPPLPGRTILVYLTDGGADQFCPKRNPEGPHLNYVLLLIGMVIARAEQVDLLLCGGGTVKTITVKAEEGILKTAGILQAQVQEPDGQDEWSLHTFGKYLLSLAAQRVPVDRVILFGSDMYEKLINEAKQRFWQHVNSKCLFVCVPLSRICDILSDSNPNDVTLSGCNDGILKFIAERGVSCLLEHVGQMDKIFKIPPPPGKTGDLSLRPLEEVTLSPLALISQHGWRSIRLFISSTFRDMHGERDLLLRSVLPALQARAAPHHISLHAIDLRWGVTEEETRRNRQLEVCLGEVENSQLFVGILGSRYGYVPPNYNLPDHPHFRWAQQYPPGRSVTEMEVMQFLNRGLRQQPSAQALIYFRDSGFLSSVPDAWKSDFTSESEEAAHRISELKSYLSRQQGITCRRYPCEWGGVAAGRPYAGGLEEFGKLVLQDVWNMIQKLYLQPGAQLEQPVSIPDDDLVQATFQQLQNPSSPARLHLLQDTVKQLTLHRGRLSLVTGQSGQGKTAFLASLVSALQAPDVAKVAPLVFFHFSGARPDQGLALTLLRRLCAYLHSQLQKPGALATTYRGLVWELQQELLPKCAQSLKSGQTLVLIIDGADRLVGQHGQLVSDWIPKTLPPRVHLVLSVSTDAGLGETLEQSQGAHVVALGPLKLSARARLVREELALYGKRLEESPFNNQMRLLLVKRGSSLPLYLRLVTDHLRLYTFYEQVSDRLRTLPATVPLLLQHILGTLEQEHGPDVLPQALATLEATRSGLTVDQLYGVLNAWRILPRGTKSWDEAVAAGNSGDPFPMGPFAYLVQSLRSLLGEGPLERTGARLCLPAGPLRTAARCRYGKRPGLEKTAHTLIAAQLWKTCDPDASGIFRSCLPEALGDLPHHLLQSGNRDLLAKFLTNLHVVAAHLELGLVSRLLEAHALYASSVPEEEPSLPETDTAVFHTFLRQQAPILNQYPLLLPQQAANQPLDSPLCHQAPQLSQRRWRLQHMLRWLNKPHTMGGRQSSSLSLTVSSSPTAVALCPRGQRAAVGTASGMVYLLDLKTWQEEKSLVSGCDGVSSCSFLSDSALFLTAFDGLLELWDLKQGCRVLQTKAHQYQITGCCLSPDRRLLATVCLGGCLKLWDTVRWQLAFEHTCPRPLNCVTFHPEGQVIAIGSWAGSFSFFHVDGLKAIKELGAPGASIRTLTFNVPGRVVAVGRLDGMVELWSWHEGARLAAFPAHHGTVAAALFLHAGRQLLTAGEDGKVQVWSGSLGQPRGCLGSLLLSPALSVALNPDGDRVAVGYRADGIRIYKIASGSQGAQCQTLDVAVSALAWLSPKVLVSGAEDGSLQGWHLTESSLQSLWLLSRYQKPVLGLATSNELLASASEDFTVRLWPKQLLTLPQKAEDFPCGTELRGHEGPVNCCSFNTDGGRLATGGRDRSLFCWDVQMPKAPVLIYSFSACHRDWVTGCAWTKDNLLVSCSSDGSVGLWDPELKQQLGQFLGHQSAVSAVVAVEEHVVSVGRDGTLKVWDHQGVELTSIPAHSGPISHCAAALEPQPAGQPGSELLVVTVGLDGATRLWHPLLVFQTHTLLGHSGPISAAAVSETSGLLLTTSEDGSIRLWQVPKEADDRYMPRSPIAITAVAWAPDGSMAVSGSQTGELTLWHGAKAVATAQAPGSISALIWYSAHTLIVLSANEKVSEWQVELQKGSTQTNFSLHLNRVLLEDLGFLTGVALAPDGHTLILAKADLELLHMKPGDAPSVIWSGFTEYPIMLSTHQDYGVFVLQLGNSGVLYFIRQKESGEFEQSLNFDLTLENPNGTLVLVTQAKPESESSYLCASSDGMLLKLAKCTQEGEWDTGDIWQKEAEMPEIPAPGTEPSMNDSIDSWSPPPQLKTQQRRKIHSGSVTALHVLPGLLVTASKDRDVKLWERPSMQLLGLFQCEGAVSCLEPWLGPNSTLELAVGDTQGNVYFLSWE</sequence>
<dbReference type="Pfam" id="PF05729">
    <property type="entry name" value="NACHT"/>
    <property type="match status" value="1"/>
</dbReference>
<dbReference type="Pfam" id="PF05386">
    <property type="entry name" value="TEP1_N"/>
    <property type="match status" value="4"/>
</dbReference>
<feature type="compositionally biased region" description="Basic and acidic residues" evidence="4">
    <location>
        <begin position="21"/>
        <end position="34"/>
    </location>
</feature>
<dbReference type="CDD" id="cd18263">
    <property type="entry name" value="BTB2_POZ_KLHL33"/>
    <property type="match status" value="1"/>
</dbReference>
<feature type="repeat" description="WD" evidence="3">
    <location>
        <begin position="3403"/>
        <end position="3433"/>
    </location>
</feature>
<dbReference type="Pfam" id="PF13271">
    <property type="entry name" value="DUF4062"/>
    <property type="match status" value="1"/>
</dbReference>
<dbReference type="SMART" id="SM00612">
    <property type="entry name" value="Kelch"/>
    <property type="match status" value="5"/>
</dbReference>
<dbReference type="InterPro" id="IPR011333">
    <property type="entry name" value="SKP1/BTB/POZ_sf"/>
</dbReference>
<feature type="domain" description="BTB" evidence="5">
    <location>
        <begin position="115"/>
        <end position="179"/>
    </location>
</feature>
<dbReference type="SMART" id="SM00875">
    <property type="entry name" value="BACK"/>
    <property type="match status" value="1"/>
</dbReference>
<feature type="domain" description="BTB" evidence="5">
    <location>
        <begin position="239"/>
        <end position="306"/>
    </location>
</feature>
<dbReference type="Gene3D" id="3.40.50.300">
    <property type="entry name" value="P-loop containing nucleotide triphosphate hydrolases"/>
    <property type="match status" value="1"/>
</dbReference>
<dbReference type="GO" id="GO:0070034">
    <property type="term" value="F:telomerase RNA binding"/>
    <property type="evidence" value="ECO:0007669"/>
    <property type="project" value="TreeGrafter"/>
</dbReference>
<dbReference type="InterPro" id="IPR011705">
    <property type="entry name" value="BACK"/>
</dbReference>
<dbReference type="SMART" id="SM00225">
    <property type="entry name" value="BTB"/>
    <property type="match status" value="2"/>
</dbReference>
<evidence type="ECO:0000313" key="8">
    <source>
        <dbReference type="EMBL" id="VFV32176.1"/>
    </source>
</evidence>
<dbReference type="Pfam" id="PF19334">
    <property type="entry name" value="DUF5920"/>
    <property type="match status" value="1"/>
</dbReference>
<feature type="compositionally biased region" description="Low complexity" evidence="4">
    <location>
        <begin position="800"/>
        <end position="812"/>
    </location>
</feature>
<feature type="region of interest" description="Disordered" evidence="4">
    <location>
        <begin position="1"/>
        <end position="100"/>
    </location>
</feature>
<dbReference type="SMART" id="SM00320">
    <property type="entry name" value="WD40"/>
    <property type="match status" value="17"/>
</dbReference>
<dbReference type="Gene3D" id="1.25.40.370">
    <property type="match status" value="1"/>
</dbReference>
<keyword evidence="3" id="KW-0853">WD repeat</keyword>
<dbReference type="Gene3D" id="3.30.710.10">
    <property type="entry name" value="Potassium Channel Kv1.1, Chain A"/>
    <property type="match status" value="2"/>
</dbReference>
<dbReference type="SUPFAM" id="SSF52540">
    <property type="entry name" value="P-loop containing nucleoside triphosphate hydrolases"/>
    <property type="match status" value="1"/>
</dbReference>
<dbReference type="SUPFAM" id="SSF117281">
    <property type="entry name" value="Kelch motif"/>
    <property type="match status" value="1"/>
</dbReference>
<feature type="compositionally biased region" description="Basic and acidic residues" evidence="4">
    <location>
        <begin position="1"/>
        <end position="11"/>
    </location>
</feature>
<dbReference type="Proteomes" id="UP000386466">
    <property type="component" value="Unassembled WGS sequence"/>
</dbReference>
<dbReference type="InterPro" id="IPR027417">
    <property type="entry name" value="P-loop_NTPase"/>
</dbReference>
<feature type="domain" description="NACHT" evidence="6">
    <location>
        <begin position="2022"/>
        <end position="2290"/>
    </location>
</feature>
<feature type="domain" description="TROVE" evidence="7">
    <location>
        <begin position="1080"/>
        <end position="1536"/>
    </location>
</feature>
<dbReference type="PROSITE" id="PS50988">
    <property type="entry name" value="TROVE"/>
    <property type="match status" value="1"/>
</dbReference>
<feature type="repeat" description="WD" evidence="3">
    <location>
        <begin position="2741"/>
        <end position="2773"/>
    </location>
</feature>
<dbReference type="Pfam" id="PF24681">
    <property type="entry name" value="Kelch_KLHDC2_KLHL20_DRC7"/>
    <property type="match status" value="1"/>
</dbReference>
<organism evidence="8 9">
    <name type="scientific">Lynx pardinus</name>
    <name type="common">Iberian lynx</name>
    <name type="synonym">Felis pardina</name>
    <dbReference type="NCBI Taxonomy" id="191816"/>
    <lineage>
        <taxon>Eukaryota</taxon>
        <taxon>Metazoa</taxon>
        <taxon>Chordata</taxon>
        <taxon>Craniata</taxon>
        <taxon>Vertebrata</taxon>
        <taxon>Euteleostomi</taxon>
        <taxon>Mammalia</taxon>
        <taxon>Eutheria</taxon>
        <taxon>Laurasiatheria</taxon>
        <taxon>Carnivora</taxon>
        <taxon>Feliformia</taxon>
        <taxon>Felidae</taxon>
        <taxon>Felinae</taxon>
        <taxon>Lynx</taxon>
    </lineage>
</organism>
<dbReference type="FunFam" id="2.130.10.10:FF:001849">
    <property type="entry name" value="Telomerase protein component 1"/>
    <property type="match status" value="1"/>
</dbReference>
<dbReference type="SUPFAM" id="SSF50978">
    <property type="entry name" value="WD40 repeat-like"/>
    <property type="match status" value="4"/>
</dbReference>
<dbReference type="FunFam" id="1.25.40.370:FF:000002">
    <property type="entry name" value="Telomerase associated protein 1"/>
    <property type="match status" value="1"/>
</dbReference>
<evidence type="ECO:0000259" key="7">
    <source>
        <dbReference type="PROSITE" id="PS50988"/>
    </source>
</evidence>
<dbReference type="InterPro" id="IPR037214">
    <property type="entry name" value="TROVE_dom_sf"/>
</dbReference>
<feature type="repeat" description="WD" evidence="3">
    <location>
        <begin position="3005"/>
        <end position="3035"/>
    </location>
</feature>
<dbReference type="CDD" id="cd18262">
    <property type="entry name" value="BTB1_POZ_KLHL33"/>
    <property type="match status" value="1"/>
</dbReference>
<feature type="region of interest" description="Disordered" evidence="4">
    <location>
        <begin position="793"/>
        <end position="841"/>
    </location>
</feature>
<dbReference type="PROSITE" id="PS51226">
    <property type="entry name" value="TEP1_N"/>
    <property type="match status" value="4"/>
</dbReference>
<evidence type="ECO:0000259" key="5">
    <source>
        <dbReference type="PROSITE" id="PS50097"/>
    </source>
</evidence>
<dbReference type="InterPro" id="IPR045804">
    <property type="entry name" value="DUF5920"/>
</dbReference>
<dbReference type="SUPFAM" id="SSF140864">
    <property type="entry name" value="TROVE domain-like"/>
    <property type="match status" value="1"/>
</dbReference>
<dbReference type="InterPro" id="IPR056829">
    <property type="entry name" value="Beta-prop_TEP1_2nd"/>
</dbReference>
<evidence type="ECO:0000256" key="1">
    <source>
        <dbReference type="ARBA" id="ARBA00022441"/>
    </source>
</evidence>
<dbReference type="GO" id="GO:0000722">
    <property type="term" value="P:telomere maintenance via recombination"/>
    <property type="evidence" value="ECO:0007669"/>
    <property type="project" value="TreeGrafter"/>
</dbReference>
<accession>A0A485NKE0</accession>
<dbReference type="InterPro" id="IPR008850">
    <property type="entry name" value="TEP1_N"/>
</dbReference>
<feature type="repeat" description="WD" evidence="3">
    <location>
        <begin position="3095"/>
        <end position="3128"/>
    </location>
</feature>
<dbReference type="InterPro" id="IPR056828">
    <property type="entry name" value="Beta-prop_TEP1_C"/>
</dbReference>
<dbReference type="PROSITE" id="PS50294">
    <property type="entry name" value="WD_REPEATS_REGION"/>
    <property type="match status" value="4"/>
</dbReference>
<feature type="repeat" description="WD" evidence="3">
    <location>
        <begin position="2964"/>
        <end position="2995"/>
    </location>
</feature>
<dbReference type="EMBL" id="CAAGRJ010016537">
    <property type="protein sequence ID" value="VFV32176.1"/>
    <property type="molecule type" value="Genomic_DNA"/>
</dbReference>
<evidence type="ECO:0000259" key="6">
    <source>
        <dbReference type="PROSITE" id="PS50837"/>
    </source>
</evidence>
<dbReference type="PROSITE" id="PS50097">
    <property type="entry name" value="BTB"/>
    <property type="match status" value="2"/>
</dbReference>
<dbReference type="CDD" id="cd00200">
    <property type="entry name" value="WD40"/>
    <property type="match status" value="2"/>
</dbReference>
<dbReference type="Pfam" id="PF05731">
    <property type="entry name" value="TROVE"/>
    <property type="match status" value="1"/>
</dbReference>
<keyword evidence="2" id="KW-0677">Repeat</keyword>
<dbReference type="InterPro" id="IPR007111">
    <property type="entry name" value="NACHT_NTPase"/>
</dbReference>
<dbReference type="Gene3D" id="1.25.40.420">
    <property type="match status" value="1"/>
</dbReference>
<evidence type="ECO:0000256" key="2">
    <source>
        <dbReference type="ARBA" id="ARBA00022737"/>
    </source>
</evidence>
<dbReference type="PROSITE" id="PS50837">
    <property type="entry name" value="NACHT"/>
    <property type="match status" value="1"/>
</dbReference>